<sequence>MSVPAYFRPAVRGGLTILWLLLTHVAQAQHDVILRTDGREIKAKVLVVAPDAIRYIARPDSAAADTLQLAAAEVFLIRYANGAREVIHRAAPQPWVLAPAEARLRGASDARQYYTGRRAFWVAYGVTVLSPVAGLATSIGIAARRPNASTFKVPDAELLRNPDYLRSYQQQARRQRAGKAMVGFGAGVGTLLMGAAILAATALH</sequence>
<feature type="transmembrane region" description="Helical" evidence="1">
    <location>
        <begin position="121"/>
        <end position="143"/>
    </location>
</feature>
<dbReference type="EMBL" id="JAJADQ010000001">
    <property type="protein sequence ID" value="MCB2376555.1"/>
    <property type="molecule type" value="Genomic_DNA"/>
</dbReference>
<evidence type="ECO:0000313" key="3">
    <source>
        <dbReference type="Proteomes" id="UP001165297"/>
    </source>
</evidence>
<evidence type="ECO:0000256" key="1">
    <source>
        <dbReference type="SAM" id="Phobius"/>
    </source>
</evidence>
<comment type="caution">
    <text evidence="2">The sequence shown here is derived from an EMBL/GenBank/DDBJ whole genome shotgun (WGS) entry which is preliminary data.</text>
</comment>
<accession>A0ABS8A833</accession>
<keyword evidence="1" id="KW-0812">Transmembrane</keyword>
<organism evidence="2 3">
    <name type="scientific">Hymenobacter nitidus</name>
    <dbReference type="NCBI Taxonomy" id="2880929"/>
    <lineage>
        <taxon>Bacteria</taxon>
        <taxon>Pseudomonadati</taxon>
        <taxon>Bacteroidota</taxon>
        <taxon>Cytophagia</taxon>
        <taxon>Cytophagales</taxon>
        <taxon>Hymenobacteraceae</taxon>
        <taxon>Hymenobacter</taxon>
    </lineage>
</organism>
<dbReference type="Proteomes" id="UP001165297">
    <property type="component" value="Unassembled WGS sequence"/>
</dbReference>
<name>A0ABS8A833_9BACT</name>
<reference evidence="2" key="1">
    <citation type="submission" date="2021-10" db="EMBL/GenBank/DDBJ databases">
        <authorList>
            <person name="Dean J.D."/>
            <person name="Kim M.K."/>
            <person name="Newey C.N."/>
            <person name="Stoker T.S."/>
            <person name="Thompson D.W."/>
            <person name="Grose J.H."/>
        </authorList>
    </citation>
    <scope>NUCLEOTIDE SEQUENCE</scope>
    <source>
        <strain evidence="2">BT635</strain>
    </source>
</reference>
<evidence type="ECO:0000313" key="2">
    <source>
        <dbReference type="EMBL" id="MCB2376555.1"/>
    </source>
</evidence>
<keyword evidence="1" id="KW-0472">Membrane</keyword>
<proteinExistence type="predicted"/>
<feature type="transmembrane region" description="Helical" evidence="1">
    <location>
        <begin position="180"/>
        <end position="203"/>
    </location>
</feature>
<dbReference type="RefSeq" id="WP_226182588.1">
    <property type="nucleotide sequence ID" value="NZ_JAJADQ010000001.1"/>
</dbReference>
<protein>
    <submittedName>
        <fullName evidence="2">Uncharacterized protein</fullName>
    </submittedName>
</protein>
<gene>
    <name evidence="2" type="ORF">LGH70_03115</name>
</gene>
<keyword evidence="3" id="KW-1185">Reference proteome</keyword>
<keyword evidence="1" id="KW-1133">Transmembrane helix</keyword>